<dbReference type="EMBL" id="JXTB01000035">
    <property type="protein sequence ID" value="PON73183.1"/>
    <property type="molecule type" value="Genomic_DNA"/>
</dbReference>
<evidence type="ECO:0000313" key="2">
    <source>
        <dbReference type="Proteomes" id="UP000237105"/>
    </source>
</evidence>
<dbReference type="AlphaFoldDB" id="A0A2P5DIS7"/>
<reference evidence="2" key="1">
    <citation type="submission" date="2016-06" db="EMBL/GenBank/DDBJ databases">
        <title>Parallel loss of symbiosis genes in relatives of nitrogen-fixing non-legume Parasponia.</title>
        <authorList>
            <person name="Van Velzen R."/>
            <person name="Holmer R."/>
            <person name="Bu F."/>
            <person name="Rutten L."/>
            <person name="Van Zeijl A."/>
            <person name="Liu W."/>
            <person name="Santuari L."/>
            <person name="Cao Q."/>
            <person name="Sharma T."/>
            <person name="Shen D."/>
            <person name="Roswanjaya Y."/>
            <person name="Wardhani T."/>
            <person name="Kalhor M.S."/>
            <person name="Jansen J."/>
            <person name="Van den Hoogen J."/>
            <person name="Gungor B."/>
            <person name="Hartog M."/>
            <person name="Hontelez J."/>
            <person name="Verver J."/>
            <person name="Yang W.-C."/>
            <person name="Schijlen E."/>
            <person name="Repin R."/>
            <person name="Schilthuizen M."/>
            <person name="Schranz E."/>
            <person name="Heidstra R."/>
            <person name="Miyata K."/>
            <person name="Fedorova E."/>
            <person name="Kohlen W."/>
            <person name="Bisseling T."/>
            <person name="Smit S."/>
            <person name="Geurts R."/>
        </authorList>
    </citation>
    <scope>NUCLEOTIDE SEQUENCE [LARGE SCALE GENOMIC DNA]</scope>
    <source>
        <strain evidence="2">cv. WU1-14</strain>
    </source>
</reference>
<evidence type="ECO:0000313" key="1">
    <source>
        <dbReference type="EMBL" id="PON73183.1"/>
    </source>
</evidence>
<organism evidence="1 2">
    <name type="scientific">Parasponia andersonii</name>
    <name type="common">Sponia andersonii</name>
    <dbReference type="NCBI Taxonomy" id="3476"/>
    <lineage>
        <taxon>Eukaryota</taxon>
        <taxon>Viridiplantae</taxon>
        <taxon>Streptophyta</taxon>
        <taxon>Embryophyta</taxon>
        <taxon>Tracheophyta</taxon>
        <taxon>Spermatophyta</taxon>
        <taxon>Magnoliopsida</taxon>
        <taxon>eudicotyledons</taxon>
        <taxon>Gunneridae</taxon>
        <taxon>Pentapetalae</taxon>
        <taxon>rosids</taxon>
        <taxon>fabids</taxon>
        <taxon>Rosales</taxon>
        <taxon>Cannabaceae</taxon>
        <taxon>Parasponia</taxon>
    </lineage>
</organism>
<name>A0A2P5DIS7_PARAD</name>
<comment type="caution">
    <text evidence="1">The sequence shown here is derived from an EMBL/GenBank/DDBJ whole genome shotgun (WGS) entry which is preliminary data.</text>
</comment>
<protein>
    <submittedName>
        <fullName evidence="1">Uncharacterized protein</fullName>
    </submittedName>
</protein>
<feature type="non-terminal residue" evidence="1">
    <location>
        <position position="158"/>
    </location>
</feature>
<dbReference type="Proteomes" id="UP000237105">
    <property type="component" value="Unassembled WGS sequence"/>
</dbReference>
<proteinExistence type="predicted"/>
<accession>A0A2P5DIS7</accession>
<sequence>MESLSTNPVKNIPVQMTPELGNSVLLTRTGSKSNTCRLSELYQVLIHRSIILNQRLEPVHNFILLILIGILGLENPFKVFPSQAHYILHPFHCLPLTNNTPHQTGNSKHFPKLNRRTKGSKVPLYLMQPSNFHESFWSSIKLPWLETHRPLEMIRLIQ</sequence>
<gene>
    <name evidence="1" type="ORF">PanWU01x14_060240</name>
</gene>
<keyword evidence="2" id="KW-1185">Reference proteome</keyword>